<gene>
    <name evidence="2" type="ORF">DM867_06490</name>
    <name evidence="3" type="ORF">DMP03_01500</name>
    <name evidence="4" type="ORF">DP108_04425</name>
</gene>
<evidence type="ECO:0000313" key="5">
    <source>
        <dbReference type="Proteomes" id="UP000326207"/>
    </source>
</evidence>
<keyword evidence="7" id="KW-1185">Reference proteome</keyword>
<dbReference type="EMBL" id="QJOW01000001">
    <property type="protein sequence ID" value="KAB7518068.1"/>
    <property type="molecule type" value="Genomic_DNA"/>
</dbReference>
<evidence type="ECO:0000256" key="1">
    <source>
        <dbReference type="SAM" id="Phobius"/>
    </source>
</evidence>
<evidence type="ECO:0000313" key="2">
    <source>
        <dbReference type="EMBL" id="KAB7514758.1"/>
    </source>
</evidence>
<keyword evidence="1" id="KW-0472">Membrane</keyword>
<evidence type="ECO:0000313" key="3">
    <source>
        <dbReference type="EMBL" id="KAB7518068.1"/>
    </source>
</evidence>
<reference evidence="5 6" key="1">
    <citation type="submission" date="2019-10" db="EMBL/GenBank/DDBJ databases">
        <title>Unraveling microbial dark matter from salterns through culturing: the case of the genus Halosegnis.</title>
        <authorList>
            <person name="Duran-Viseras A."/>
            <person name="Andrei A.-S."/>
            <person name="Vera-Gargallo B."/>
            <person name="Ghai R."/>
            <person name="Sanchez-Porro C."/>
            <person name="Ventosa A."/>
        </authorList>
    </citation>
    <scope>NUCLEOTIDE SEQUENCE [LARGE SCALE GENOMIC DNA]</scope>
    <source>
        <strain evidence="3 6">F17-44</strain>
        <strain evidence="2 7">F18-79</strain>
        <strain evidence="4 5">F19-13</strain>
    </source>
</reference>
<evidence type="ECO:0000313" key="6">
    <source>
        <dbReference type="Proteomes" id="UP000326302"/>
    </source>
</evidence>
<dbReference type="RefSeq" id="WP_152118968.1">
    <property type="nucleotide sequence ID" value="NZ_QJOW01000001.1"/>
</dbReference>
<feature type="transmembrane region" description="Helical" evidence="1">
    <location>
        <begin position="16"/>
        <end position="34"/>
    </location>
</feature>
<feature type="transmembrane region" description="Helical" evidence="1">
    <location>
        <begin position="40"/>
        <end position="62"/>
    </location>
</feature>
<accession>A0A5N5UNS4</accession>
<dbReference type="EMBL" id="QMDY01000002">
    <property type="protein sequence ID" value="KAB7519356.1"/>
    <property type="molecule type" value="Genomic_DNA"/>
</dbReference>
<dbReference type="OrthoDB" id="236103at2157"/>
<name>A0A5N5UHA9_9EURY</name>
<evidence type="ECO:0000313" key="4">
    <source>
        <dbReference type="EMBL" id="KAB7519356.1"/>
    </source>
</evidence>
<organism evidence="3 6">
    <name type="scientific">Halosegnis rubeus</name>
    <dbReference type="NCBI Taxonomy" id="2212850"/>
    <lineage>
        <taxon>Archaea</taxon>
        <taxon>Methanobacteriati</taxon>
        <taxon>Methanobacteriota</taxon>
        <taxon>Stenosarchaea group</taxon>
        <taxon>Halobacteria</taxon>
        <taxon>Halobacteriales</taxon>
        <taxon>Natronomonadaceae</taxon>
        <taxon>Halosegnis</taxon>
    </lineage>
</organism>
<comment type="caution">
    <text evidence="3">The sequence shown here is derived from an EMBL/GenBank/DDBJ whole genome shotgun (WGS) entry which is preliminary data.</text>
</comment>
<dbReference type="AlphaFoldDB" id="A0A5N5UHA9"/>
<dbReference type="Proteomes" id="UP000326302">
    <property type="component" value="Unassembled WGS sequence"/>
</dbReference>
<protein>
    <submittedName>
        <fullName evidence="3">Uncharacterized protein</fullName>
    </submittedName>
</protein>
<accession>A0A5N5U8D6</accession>
<keyword evidence="1" id="KW-0812">Transmembrane</keyword>
<evidence type="ECO:0000313" key="7">
    <source>
        <dbReference type="Proteomes" id="UP000326865"/>
    </source>
</evidence>
<dbReference type="EMBL" id="QKKZ01000002">
    <property type="protein sequence ID" value="KAB7514758.1"/>
    <property type="molecule type" value="Genomic_DNA"/>
</dbReference>
<dbReference type="Proteomes" id="UP000326865">
    <property type="component" value="Unassembled WGS sequence"/>
</dbReference>
<dbReference type="Proteomes" id="UP000326207">
    <property type="component" value="Unassembled WGS sequence"/>
</dbReference>
<proteinExistence type="predicted"/>
<keyword evidence="1" id="KW-1133">Transmembrane helix</keyword>
<accession>A0A5N5UHA9</accession>
<sequence>MLNRLKTMNRVTKIEYGLMVMTALLAIGAGFAPVGREESVLFAAVFLGITIGLWVSHLLTMLHTAVVQNDARING</sequence>